<reference evidence="1 2" key="1">
    <citation type="submission" date="2018-03" db="EMBL/GenBank/DDBJ databases">
        <authorList>
            <person name="Keele B.F."/>
        </authorList>
    </citation>
    <scope>NUCLEOTIDE SEQUENCE [LARGE SCALE GENOMIC DNA]</scope>
    <source>
        <strain evidence="1 2">CECT 8599</strain>
    </source>
</reference>
<dbReference type="Proteomes" id="UP000244880">
    <property type="component" value="Unassembled WGS sequence"/>
</dbReference>
<accession>A0A2R8BBF3</accession>
<evidence type="ECO:0000313" key="1">
    <source>
        <dbReference type="EMBL" id="SPH20349.1"/>
    </source>
</evidence>
<dbReference type="EMBL" id="OMOR01000001">
    <property type="protein sequence ID" value="SPH20349.1"/>
    <property type="molecule type" value="Genomic_DNA"/>
</dbReference>
<dbReference type="RefSeq" id="WP_245925931.1">
    <property type="nucleotide sequence ID" value="NZ_OMOR01000001.1"/>
</dbReference>
<organism evidence="1 2">
    <name type="scientific">Ascidiaceihabitans donghaensis</name>
    <dbReference type="NCBI Taxonomy" id="1510460"/>
    <lineage>
        <taxon>Bacteria</taxon>
        <taxon>Pseudomonadati</taxon>
        <taxon>Pseudomonadota</taxon>
        <taxon>Alphaproteobacteria</taxon>
        <taxon>Rhodobacterales</taxon>
        <taxon>Paracoccaceae</taxon>
        <taxon>Ascidiaceihabitans</taxon>
    </lineage>
</organism>
<protein>
    <submittedName>
        <fullName evidence="1">Uncharacterized protein</fullName>
    </submittedName>
</protein>
<dbReference type="AlphaFoldDB" id="A0A2R8BBF3"/>
<gene>
    <name evidence="1" type="ORF">ASD8599_01085</name>
</gene>
<name>A0A2R8BBF3_9RHOB</name>
<sequence>MAKRLRFEELFGTGFRWPHDGDDPFDLPDEDQQQVAVAADDFSRFFLMRDGYRKSADALVQQAIEDFREADYLVFPIVFLYRHALELNLKYIINHYGHHVGVDPIWNTHEFERLWPKFLEVLDGFGTQDPDQANRIVGGIIAEFGNLDPRSFSFRYPRDNQGNPVPLAKDRLDLIRLKDVMDGVFGYFSGADGYLSDLVNA</sequence>
<evidence type="ECO:0000313" key="2">
    <source>
        <dbReference type="Proteomes" id="UP000244880"/>
    </source>
</evidence>
<proteinExistence type="predicted"/>
<keyword evidence="2" id="KW-1185">Reference proteome</keyword>